<evidence type="ECO:0008006" key="3">
    <source>
        <dbReference type="Google" id="ProtNLM"/>
    </source>
</evidence>
<dbReference type="PANTHER" id="PTHR35569:SF1">
    <property type="entry name" value="CYANAMIDE HYDRATASE DDI2-RELATED"/>
    <property type="match status" value="1"/>
</dbReference>
<protein>
    <recommendedName>
        <fullName evidence="3">HD domain-containing protein</fullName>
    </recommendedName>
</protein>
<evidence type="ECO:0000313" key="1">
    <source>
        <dbReference type="EMBL" id="QOW46211.1"/>
    </source>
</evidence>
<keyword evidence="2" id="KW-1185">Reference proteome</keyword>
<evidence type="ECO:0000313" key="2">
    <source>
        <dbReference type="Proteomes" id="UP000593966"/>
    </source>
</evidence>
<reference evidence="1 2" key="1">
    <citation type="submission" date="2020-02" db="EMBL/GenBank/DDBJ databases">
        <title>Tigecycline-resistant Acinetobacter species from pigs and migratory birds.</title>
        <authorList>
            <person name="Chen C."/>
            <person name="Sun J."/>
            <person name="Liao X.-P."/>
            <person name="Liu Y.-H."/>
        </authorList>
    </citation>
    <scope>NUCLEOTIDE SEQUENCE [LARGE SCALE GENOMIC DNA]</scope>
    <source>
        <strain evidence="1 2">YH12207_T</strain>
    </source>
</reference>
<dbReference type="SUPFAM" id="SSF109604">
    <property type="entry name" value="HD-domain/PDEase-like"/>
    <property type="match status" value="1"/>
</dbReference>
<gene>
    <name evidence="1" type="ORF">G0028_10065</name>
</gene>
<name>A0A7S6VWM1_9GAMM</name>
<dbReference type="Proteomes" id="UP000593966">
    <property type="component" value="Chromosome"/>
</dbReference>
<dbReference type="RefSeq" id="WP_180046376.1">
    <property type="nucleotide sequence ID" value="NZ_CP048659.1"/>
</dbReference>
<dbReference type="Gene3D" id="1.10.3210.10">
    <property type="entry name" value="Hypothetical protein af1432"/>
    <property type="match status" value="1"/>
</dbReference>
<proteinExistence type="predicted"/>
<accession>A0A7S6VWM1</accession>
<dbReference type="EMBL" id="CP048659">
    <property type="protein sequence ID" value="QOW46211.1"/>
    <property type="molecule type" value="Genomic_DNA"/>
</dbReference>
<dbReference type="PANTHER" id="PTHR35569">
    <property type="entry name" value="CYANAMIDE HYDRATASE DDI2-RELATED"/>
    <property type="match status" value="1"/>
</dbReference>
<sequence>MLGDRAWMTLTQGKLNFKDKITLLKKFMLPATFNFAKSQFNVTSTSHHLTRQEIKIPDTAIVKDALFELEQTHCQATILHSWRCYFWGVAIAQSKQWQFDDEIFLIASLLHDVALADPKTEYQSCQCFTFESALRSESICHRHDYPAHKSQKISDAICLHMNGYLDEKDHRLAKESLLLQQATAYDAIGSEAQYISHHYQTEILKHYPRTQFKTRFQDLMLQEAQRHPHARPAFMNAFGLKLMIQFNHQLK</sequence>
<organism evidence="1 2">
    <name type="scientific">Acinetobacter piscicola</name>
    <dbReference type="NCBI Taxonomy" id="2006115"/>
    <lineage>
        <taxon>Bacteria</taxon>
        <taxon>Pseudomonadati</taxon>
        <taxon>Pseudomonadota</taxon>
        <taxon>Gammaproteobacteria</taxon>
        <taxon>Moraxellales</taxon>
        <taxon>Moraxellaceae</taxon>
        <taxon>Acinetobacter</taxon>
    </lineage>
</organism>
<dbReference type="AlphaFoldDB" id="A0A7S6VWM1"/>